<dbReference type="GO" id="GO:0006527">
    <property type="term" value="P:L-arginine catabolic process"/>
    <property type="evidence" value="ECO:0007669"/>
    <property type="project" value="InterPro"/>
</dbReference>
<feature type="active site" evidence="5">
    <location>
        <position position="246"/>
    </location>
</feature>
<dbReference type="PANTHER" id="PTHR43353">
    <property type="entry name" value="SUCCINATE-SEMIALDEHYDE DEHYDROGENASE, MITOCHONDRIAL"/>
    <property type="match status" value="1"/>
</dbReference>
<dbReference type="Pfam" id="PF00171">
    <property type="entry name" value="Aldedh"/>
    <property type="match status" value="1"/>
</dbReference>
<accession>A0A9X2L718</accession>
<dbReference type="InterPro" id="IPR016160">
    <property type="entry name" value="Ald_DH_CS_CYS"/>
</dbReference>
<keyword evidence="2" id="KW-0056">Arginine metabolism</keyword>
<keyword evidence="9" id="KW-1185">Reference proteome</keyword>
<dbReference type="PANTHER" id="PTHR43353:SF5">
    <property type="entry name" value="SUCCINATE-SEMIALDEHYDE DEHYDROGENASE, MITOCHONDRIAL"/>
    <property type="match status" value="1"/>
</dbReference>
<keyword evidence="4" id="KW-0520">NAD</keyword>
<dbReference type="SUPFAM" id="SSF53720">
    <property type="entry name" value="ALDH-like"/>
    <property type="match status" value="1"/>
</dbReference>
<evidence type="ECO:0000256" key="3">
    <source>
        <dbReference type="ARBA" id="ARBA00023002"/>
    </source>
</evidence>
<dbReference type="InterPro" id="IPR029510">
    <property type="entry name" value="Ald_DH_CS_GLU"/>
</dbReference>
<dbReference type="InterPro" id="IPR050740">
    <property type="entry name" value="Aldehyde_DH_Superfamily"/>
</dbReference>
<sequence length="489" mass="51752">MSELRNLIGGTWQVGEAEALTSTSPANGETVAEGKAASEAQAVAAVAAAHEAFASWKRKSFEERREVIERFAGIAKDRRDEMARLIARETGKALWDATTEAGAIGGKAALALQSYEERTPTKEKDQGALTLRITHKPHGVMVVIGPFNFPGHLPNGQIIPSLLAGNTVVFKPSEQTPAVGQLMAEWWQEAGLPEGCLNLVHGGREPAEALIADERIAGVLFTGGVEAGRAIHKQLAGRPDVMLALELGGNNPLIVWDVKDAEDAAQIIVRSAYITSGQRCTCARRLIVQEGEGGDRIVAAVAALIGRLTVGDPLAEDQPFMGPLINEGAVQKALAAQDQLMADGAEPLVLMTDDGPGPAYVRPGLLDVTKMKSDPDEEVFAPLLKVIRVASFDEAIERANDTKFGLAAALLSDDASLWQRFAVEIEAGIVNWNRQTTGASGAMPFGGPGLSGNHRPAGAYAADFVAWPMASMIAEGPLKDDQAVPGVKK</sequence>
<dbReference type="EMBL" id="JANIBC010000001">
    <property type="protein sequence ID" value="MCQ8184253.1"/>
    <property type="molecule type" value="Genomic_DNA"/>
</dbReference>
<dbReference type="CDD" id="cd07095">
    <property type="entry name" value="ALDH_SGSD_AstD"/>
    <property type="match status" value="1"/>
</dbReference>
<evidence type="ECO:0000259" key="7">
    <source>
        <dbReference type="Pfam" id="PF00171"/>
    </source>
</evidence>
<name>A0A9X2L718_9PROT</name>
<evidence type="ECO:0000313" key="8">
    <source>
        <dbReference type="EMBL" id="MCQ8184253.1"/>
    </source>
</evidence>
<evidence type="ECO:0000256" key="4">
    <source>
        <dbReference type="ARBA" id="ARBA00023027"/>
    </source>
</evidence>
<reference evidence="8" key="1">
    <citation type="submission" date="2022-07" db="EMBL/GenBank/DDBJ databases">
        <title>Parvularcula maris sp. nov., an algicidal bacterium isolated from seawater.</title>
        <authorList>
            <person name="Li F."/>
        </authorList>
    </citation>
    <scope>NUCLEOTIDE SEQUENCE</scope>
    <source>
        <strain evidence="8">BGMRC 0090</strain>
    </source>
</reference>
<dbReference type="EC" id="1.2.1.71" evidence="8"/>
<comment type="caution">
    <text evidence="8">The sequence shown here is derived from an EMBL/GenBank/DDBJ whole genome shotgun (WGS) entry which is preliminary data.</text>
</comment>
<organism evidence="8 9">
    <name type="scientific">Parvularcula maris</name>
    <dbReference type="NCBI Taxonomy" id="2965077"/>
    <lineage>
        <taxon>Bacteria</taxon>
        <taxon>Pseudomonadati</taxon>
        <taxon>Pseudomonadota</taxon>
        <taxon>Alphaproteobacteria</taxon>
        <taxon>Parvularculales</taxon>
        <taxon>Parvularculaceae</taxon>
        <taxon>Parvularcula</taxon>
    </lineage>
</organism>
<dbReference type="InterPro" id="IPR016162">
    <property type="entry name" value="Ald_DH_N"/>
</dbReference>
<evidence type="ECO:0000256" key="1">
    <source>
        <dbReference type="ARBA" id="ARBA00009986"/>
    </source>
</evidence>
<dbReference type="FunFam" id="3.40.605.10:FF:000010">
    <property type="entry name" value="N-succinylglutamate 5-semialdehyde dehydrogenase"/>
    <property type="match status" value="1"/>
</dbReference>
<dbReference type="Proteomes" id="UP001142610">
    <property type="component" value="Unassembled WGS sequence"/>
</dbReference>
<dbReference type="InterPro" id="IPR017649">
    <property type="entry name" value="SuccinylGlu_semiald_DH_AstD"/>
</dbReference>
<dbReference type="AlphaFoldDB" id="A0A9X2L718"/>
<gene>
    <name evidence="8" type="primary">astD</name>
    <name evidence="8" type="ORF">NOG11_02530</name>
</gene>
<dbReference type="NCBIfam" id="TIGR03240">
    <property type="entry name" value="arg_catab_astD"/>
    <property type="match status" value="1"/>
</dbReference>
<dbReference type="PROSITE" id="PS00687">
    <property type="entry name" value="ALDEHYDE_DEHYDR_GLU"/>
    <property type="match status" value="1"/>
</dbReference>
<dbReference type="InterPro" id="IPR016163">
    <property type="entry name" value="Ald_DH_C"/>
</dbReference>
<evidence type="ECO:0000256" key="2">
    <source>
        <dbReference type="ARBA" id="ARBA00022503"/>
    </source>
</evidence>
<protein>
    <submittedName>
        <fullName evidence="8">Succinylglutamate-semialdehyde dehydrogenase</fullName>
        <ecNumber evidence="8">1.2.1.71</ecNumber>
    </submittedName>
</protein>
<dbReference type="PROSITE" id="PS00070">
    <property type="entry name" value="ALDEHYDE_DEHYDR_CYS"/>
    <property type="match status" value="1"/>
</dbReference>
<dbReference type="GO" id="GO:0043824">
    <property type="term" value="F:succinylglutamate-semialdehyde dehydrogenase activity"/>
    <property type="evidence" value="ECO:0007669"/>
    <property type="project" value="UniProtKB-EC"/>
</dbReference>
<evidence type="ECO:0000256" key="6">
    <source>
        <dbReference type="RuleBase" id="RU003345"/>
    </source>
</evidence>
<dbReference type="InterPro" id="IPR016161">
    <property type="entry name" value="Ald_DH/histidinol_DH"/>
</dbReference>
<comment type="similarity">
    <text evidence="1 6">Belongs to the aldehyde dehydrogenase family.</text>
</comment>
<dbReference type="NCBIfam" id="NF006992">
    <property type="entry name" value="PRK09457.1"/>
    <property type="match status" value="1"/>
</dbReference>
<dbReference type="Gene3D" id="3.40.605.10">
    <property type="entry name" value="Aldehyde Dehydrogenase, Chain A, domain 1"/>
    <property type="match status" value="1"/>
</dbReference>
<feature type="domain" description="Aldehyde dehydrogenase" evidence="7">
    <location>
        <begin position="13"/>
        <end position="464"/>
    </location>
</feature>
<dbReference type="RefSeq" id="WP_256618058.1">
    <property type="nucleotide sequence ID" value="NZ_JANIBC010000001.1"/>
</dbReference>
<evidence type="ECO:0000256" key="5">
    <source>
        <dbReference type="PROSITE-ProRule" id="PRU10007"/>
    </source>
</evidence>
<evidence type="ECO:0000313" key="9">
    <source>
        <dbReference type="Proteomes" id="UP001142610"/>
    </source>
</evidence>
<proteinExistence type="inferred from homology"/>
<dbReference type="InterPro" id="IPR015590">
    <property type="entry name" value="Aldehyde_DH_dom"/>
</dbReference>
<keyword evidence="3 6" id="KW-0560">Oxidoreductase</keyword>
<dbReference type="Gene3D" id="3.40.309.10">
    <property type="entry name" value="Aldehyde Dehydrogenase, Chain A, domain 2"/>
    <property type="match status" value="1"/>
</dbReference>